<dbReference type="UniPathway" id="UPA00253">
    <property type="reaction ID" value="UER00334"/>
</dbReference>
<dbReference type="CDD" id="cd07570">
    <property type="entry name" value="GAT_Gln-NAD-synth"/>
    <property type="match status" value="1"/>
</dbReference>
<dbReference type="GO" id="GO:0004359">
    <property type="term" value="F:glutaminase activity"/>
    <property type="evidence" value="ECO:0007669"/>
    <property type="project" value="InterPro"/>
</dbReference>
<dbReference type="GO" id="GO:0008795">
    <property type="term" value="F:NAD+ synthase activity"/>
    <property type="evidence" value="ECO:0007669"/>
    <property type="project" value="UniProtKB-UniRule"/>
</dbReference>
<dbReference type="PROSITE" id="PS50263">
    <property type="entry name" value="CN_HYDROLASE"/>
    <property type="match status" value="1"/>
</dbReference>
<evidence type="ECO:0000256" key="1">
    <source>
        <dbReference type="ARBA" id="ARBA00005188"/>
    </source>
</evidence>
<comment type="catalytic activity">
    <reaction evidence="7 8">
        <text>deamido-NAD(+) + L-glutamine + ATP + H2O = L-glutamate + AMP + diphosphate + NAD(+) + H(+)</text>
        <dbReference type="Rhea" id="RHEA:24384"/>
        <dbReference type="ChEBI" id="CHEBI:15377"/>
        <dbReference type="ChEBI" id="CHEBI:15378"/>
        <dbReference type="ChEBI" id="CHEBI:29985"/>
        <dbReference type="ChEBI" id="CHEBI:30616"/>
        <dbReference type="ChEBI" id="CHEBI:33019"/>
        <dbReference type="ChEBI" id="CHEBI:57540"/>
        <dbReference type="ChEBI" id="CHEBI:58359"/>
        <dbReference type="ChEBI" id="CHEBI:58437"/>
        <dbReference type="ChEBI" id="CHEBI:456215"/>
        <dbReference type="EC" id="6.3.5.1"/>
    </reaction>
</comment>
<dbReference type="Pfam" id="PF02540">
    <property type="entry name" value="NAD_synthase"/>
    <property type="match status" value="1"/>
</dbReference>
<dbReference type="Gene3D" id="3.40.50.620">
    <property type="entry name" value="HUPs"/>
    <property type="match status" value="1"/>
</dbReference>
<dbReference type="GO" id="GO:0009435">
    <property type="term" value="P:NAD+ biosynthetic process"/>
    <property type="evidence" value="ECO:0007669"/>
    <property type="project" value="UniProtKB-UniRule"/>
</dbReference>
<dbReference type="Proteomes" id="UP000282106">
    <property type="component" value="Unassembled WGS sequence"/>
</dbReference>
<evidence type="ECO:0000256" key="2">
    <source>
        <dbReference type="ARBA" id="ARBA00007145"/>
    </source>
</evidence>
<dbReference type="PANTHER" id="PTHR23090">
    <property type="entry name" value="NH 3 /GLUTAMINE-DEPENDENT NAD + SYNTHETASE"/>
    <property type="match status" value="1"/>
</dbReference>
<dbReference type="InParanoid" id="A0A3N0VJS2"/>
<dbReference type="GO" id="GO:0005737">
    <property type="term" value="C:cytoplasm"/>
    <property type="evidence" value="ECO:0007669"/>
    <property type="project" value="InterPro"/>
</dbReference>
<evidence type="ECO:0000313" key="11">
    <source>
        <dbReference type="EMBL" id="ROH92997.1"/>
    </source>
</evidence>
<keyword evidence="6 7" id="KW-0520">NAD</keyword>
<feature type="active site" description="Nucleophile; for glutaminase activity" evidence="7">
    <location>
        <position position="150"/>
    </location>
</feature>
<dbReference type="InterPro" id="IPR014445">
    <property type="entry name" value="Gln-dep_NAD_synthase"/>
</dbReference>
<feature type="binding site" evidence="7">
    <location>
        <position position="508"/>
    </location>
    <ligand>
        <name>deamido-NAD(+)</name>
        <dbReference type="ChEBI" id="CHEBI:58437"/>
        <note>ligand shared between two neighboring subunits</note>
    </ligand>
</feature>
<comment type="function">
    <text evidence="7">Catalyzes the ATP-dependent amidation of deamido-NAD to form NAD. Uses L-glutamine as a nitrogen source.</text>
</comment>
<dbReference type="FunFam" id="3.40.50.620:FF:000106">
    <property type="entry name" value="Glutamine-dependent NAD(+) synthetase"/>
    <property type="match status" value="1"/>
</dbReference>
<dbReference type="PANTHER" id="PTHR23090:SF9">
    <property type="entry name" value="GLUTAMINE-DEPENDENT NAD(+) SYNTHETASE"/>
    <property type="match status" value="1"/>
</dbReference>
<dbReference type="PIRSF" id="PIRSF006630">
    <property type="entry name" value="NADS_GAT"/>
    <property type="match status" value="1"/>
</dbReference>
<feature type="binding site" evidence="7">
    <location>
        <begin position="286"/>
        <end position="293"/>
    </location>
    <ligand>
        <name>ATP</name>
        <dbReference type="ChEBI" id="CHEBI:30616"/>
    </ligand>
</feature>
<evidence type="ECO:0000256" key="8">
    <source>
        <dbReference type="PIRNR" id="PIRNR006630"/>
    </source>
</evidence>
<dbReference type="HAMAP" id="MF_02090">
    <property type="entry name" value="NadE_glutamine_dep"/>
    <property type="match status" value="1"/>
</dbReference>
<dbReference type="InterPro" id="IPR036526">
    <property type="entry name" value="C-N_Hydrolase_sf"/>
</dbReference>
<dbReference type="Gene3D" id="3.60.110.10">
    <property type="entry name" value="Carbon-nitrogen hydrolase"/>
    <property type="match status" value="1"/>
</dbReference>
<proteinExistence type="inferred from homology"/>
<protein>
    <recommendedName>
        <fullName evidence="7 8">Glutamine-dependent NAD(+) synthetase</fullName>
        <ecNumber evidence="7 8">6.3.5.1</ecNumber>
    </recommendedName>
    <alternativeName>
        <fullName evidence="7 8">NAD(+) synthase [glutamine-hydrolyzing]</fullName>
    </alternativeName>
</protein>
<dbReference type="NCBIfam" id="NF010588">
    <property type="entry name" value="PRK13981.1"/>
    <property type="match status" value="1"/>
</dbReference>
<evidence type="ECO:0000256" key="9">
    <source>
        <dbReference type="RuleBase" id="RU003811"/>
    </source>
</evidence>
<dbReference type="InterPro" id="IPR003010">
    <property type="entry name" value="C-N_Hydrolase"/>
</dbReference>
<dbReference type="GO" id="GO:0005524">
    <property type="term" value="F:ATP binding"/>
    <property type="evidence" value="ECO:0007669"/>
    <property type="project" value="UniProtKB-UniRule"/>
</dbReference>
<dbReference type="InterPro" id="IPR003694">
    <property type="entry name" value="NAD_synthase"/>
</dbReference>
<dbReference type="GO" id="GO:0003952">
    <property type="term" value="F:NAD+ synthase (glutamine-hydrolyzing) activity"/>
    <property type="evidence" value="ECO:0007669"/>
    <property type="project" value="UniProtKB-UniRule"/>
</dbReference>
<evidence type="ECO:0000256" key="3">
    <source>
        <dbReference type="ARBA" id="ARBA00022598"/>
    </source>
</evidence>
<name>A0A3N0VJS2_9GAMM</name>
<dbReference type="AlphaFoldDB" id="A0A3N0VJS2"/>
<feature type="binding site" evidence="7">
    <location>
        <position position="120"/>
    </location>
    <ligand>
        <name>L-glutamine</name>
        <dbReference type="ChEBI" id="CHEBI:58359"/>
    </ligand>
</feature>
<feature type="domain" description="CN hydrolase" evidence="10">
    <location>
        <begin position="6"/>
        <end position="246"/>
    </location>
</feature>
<keyword evidence="12" id="KW-1185">Reference proteome</keyword>
<feature type="binding site" evidence="7">
    <location>
        <position position="182"/>
    </location>
    <ligand>
        <name>L-glutamine</name>
        <dbReference type="ChEBI" id="CHEBI:58359"/>
    </ligand>
</feature>
<gene>
    <name evidence="7" type="primary">nadE</name>
    <name evidence="11" type="ORF">ED208_00200</name>
</gene>
<comment type="pathway">
    <text evidence="1 7 8">Cofactor biosynthesis; NAD(+) biosynthesis; NAD(+) from deamido-NAD(+) (L-Gln route): step 1/1.</text>
</comment>
<keyword evidence="3 7" id="KW-0436">Ligase</keyword>
<keyword evidence="5 7" id="KW-0067">ATP-binding</keyword>
<feature type="binding site" evidence="7">
    <location>
        <position position="393"/>
    </location>
    <ligand>
        <name>ATP</name>
        <dbReference type="ChEBI" id="CHEBI:30616"/>
    </ligand>
</feature>
<evidence type="ECO:0000259" key="10">
    <source>
        <dbReference type="PROSITE" id="PS50263"/>
    </source>
</evidence>
<accession>A0A3N0VJS2</accession>
<feature type="active site" description="Proton acceptor; for glutaminase activity" evidence="7">
    <location>
        <position position="47"/>
    </location>
</feature>
<feature type="binding site" evidence="7">
    <location>
        <position position="176"/>
    </location>
    <ligand>
        <name>L-glutamine</name>
        <dbReference type="ChEBI" id="CHEBI:58359"/>
    </ligand>
</feature>
<feature type="binding site" evidence="7">
    <location>
        <position position="398"/>
    </location>
    <ligand>
        <name>deamido-NAD(+)</name>
        <dbReference type="ChEBI" id="CHEBI:58437"/>
        <note>ligand shared between two neighboring subunits</note>
    </ligand>
</feature>
<dbReference type="EC" id="6.3.5.1" evidence="7 8"/>
<comment type="similarity">
    <text evidence="9">Belongs to the NAD synthetase family.</text>
</comment>
<feature type="active site" description="For glutaminase activity" evidence="7">
    <location>
        <position position="114"/>
    </location>
</feature>
<dbReference type="SUPFAM" id="SSF52402">
    <property type="entry name" value="Adenine nucleotide alpha hydrolases-like"/>
    <property type="match status" value="1"/>
</dbReference>
<dbReference type="NCBIfam" id="TIGR00552">
    <property type="entry name" value="nadE"/>
    <property type="match status" value="1"/>
</dbReference>
<evidence type="ECO:0000256" key="4">
    <source>
        <dbReference type="ARBA" id="ARBA00022741"/>
    </source>
</evidence>
<keyword evidence="4 7" id="KW-0547">Nucleotide-binding</keyword>
<evidence type="ECO:0000313" key="12">
    <source>
        <dbReference type="Proteomes" id="UP000282106"/>
    </source>
</evidence>
<comment type="caution">
    <text evidence="7">Lacks conserved residue(s) required for the propagation of feature annotation.</text>
</comment>
<dbReference type="EMBL" id="RJVO01000001">
    <property type="protein sequence ID" value="ROH92997.1"/>
    <property type="molecule type" value="Genomic_DNA"/>
</dbReference>
<comment type="caution">
    <text evidence="11">The sequence shown here is derived from an EMBL/GenBank/DDBJ whole genome shotgun (WGS) entry which is preliminary data.</text>
</comment>
<dbReference type="InterPro" id="IPR022310">
    <property type="entry name" value="NAD/GMP_synthase"/>
</dbReference>
<dbReference type="RefSeq" id="WP_123209849.1">
    <property type="nucleotide sequence ID" value="NZ_RJVO01000001.1"/>
</dbReference>
<dbReference type="SUPFAM" id="SSF56317">
    <property type="entry name" value="Carbon-nitrogen hydrolase"/>
    <property type="match status" value="1"/>
</dbReference>
<comment type="similarity">
    <text evidence="2 7 8">In the C-terminal section; belongs to the NAD synthetase family.</text>
</comment>
<reference evidence="11 12" key="1">
    <citation type="submission" date="2018-10" db="EMBL/GenBank/DDBJ databases">
        <authorList>
            <person name="Chen W.-M."/>
        </authorList>
    </citation>
    <scope>NUCLEOTIDE SEQUENCE [LARGE SCALE GENOMIC DNA]</scope>
    <source>
        <strain evidence="11 12">THS-13</strain>
    </source>
</reference>
<evidence type="ECO:0000256" key="5">
    <source>
        <dbReference type="ARBA" id="ARBA00022840"/>
    </source>
</evidence>
<evidence type="ECO:0000256" key="7">
    <source>
        <dbReference type="HAMAP-Rule" id="MF_02090"/>
    </source>
</evidence>
<dbReference type="Pfam" id="PF00795">
    <property type="entry name" value="CN_hydrolase"/>
    <property type="match status" value="1"/>
</dbReference>
<evidence type="ECO:0000256" key="6">
    <source>
        <dbReference type="ARBA" id="ARBA00023027"/>
    </source>
</evidence>
<organism evidence="11 12">
    <name type="scientific">Stagnimonas aquatica</name>
    <dbReference type="NCBI Taxonomy" id="2689987"/>
    <lineage>
        <taxon>Bacteria</taxon>
        <taxon>Pseudomonadati</taxon>
        <taxon>Pseudomonadota</taxon>
        <taxon>Gammaproteobacteria</taxon>
        <taxon>Nevskiales</taxon>
        <taxon>Nevskiaceae</taxon>
        <taxon>Stagnimonas</taxon>
    </lineage>
</organism>
<dbReference type="InterPro" id="IPR014729">
    <property type="entry name" value="Rossmann-like_a/b/a_fold"/>
</dbReference>
<dbReference type="CDD" id="cd00553">
    <property type="entry name" value="NAD_synthase"/>
    <property type="match status" value="1"/>
</dbReference>
<sequence>MNNRSLTLALAQLNLWVGDVEGNVGKIVAAAHKARDELKADLVACPELSLIGYPPDDLLLRSGLPAVIEAGVQRLLTEVQGITLIVGLPEYRDGAIYNAAWVLRDGAVIARYRKQHLPNYGVFDDRRHYRPGFSPCLFELGGRRIGLTICEDIWLSQPAAQARDAGAELLININASPYELGKSAQRRRTLDSRVAETGLPILYVNCVGGQDEVVYDGDSCALRADGSLAFAAPLWEEGVHAVRLENGRLEGALRAEPSEEAVVYQGLVRATRDYVDRNGFPGALIGLSGGIDSALVAAIAADALGAERVWGVSMPSRYTLEMSNDDARLEAEALGIRYSTLPIERAFGAFTETLAESFAGRKPDLTEENLQSRSRGVLLMALSNKFGQVVLTTGNKSEMAVGYATLYGDMCGGFAPIKDCYKTLVYRLARYRNTLSPVIPERVIVRPPSAELRPDQKDSDSLPPYEVLDPVLEAYVEDSRSIPEIVAMGFDEAVVRRVAGLVRRSEYKRRQAPPGPKITRCAFGRERRYPITALYGDI</sequence>
<feature type="binding site" evidence="7">
    <location>
        <position position="369"/>
    </location>
    <ligand>
        <name>deamido-NAD(+)</name>
        <dbReference type="ChEBI" id="CHEBI:58437"/>
        <note>ligand shared between two neighboring subunits</note>
    </ligand>
</feature>